<dbReference type="GO" id="GO:0019303">
    <property type="term" value="P:D-ribose catabolic process"/>
    <property type="evidence" value="ECO:0007669"/>
    <property type="project" value="UniProtKB-UniRule"/>
</dbReference>
<keyword evidence="3 9" id="KW-0547">Nucleotide-binding</keyword>
<dbReference type="OrthoDB" id="9775849at2"/>
<feature type="binding site" evidence="9">
    <location>
        <position position="179"/>
    </location>
    <ligand>
        <name>ATP</name>
        <dbReference type="ChEBI" id="CHEBI:30616"/>
    </ligand>
</feature>
<keyword evidence="5 9" id="KW-0067">ATP-binding</keyword>
<evidence type="ECO:0000256" key="1">
    <source>
        <dbReference type="ARBA" id="ARBA00022679"/>
    </source>
</evidence>
<dbReference type="GO" id="GO:0005524">
    <property type="term" value="F:ATP binding"/>
    <property type="evidence" value="ECO:0007669"/>
    <property type="project" value="UniProtKB-UniRule"/>
</dbReference>
<evidence type="ECO:0000259" key="10">
    <source>
        <dbReference type="Pfam" id="PF00294"/>
    </source>
</evidence>
<dbReference type="Proteomes" id="UP000009222">
    <property type="component" value="Chromosome"/>
</dbReference>
<dbReference type="PANTHER" id="PTHR10584:SF166">
    <property type="entry name" value="RIBOKINASE"/>
    <property type="match status" value="1"/>
</dbReference>
<comment type="subcellular location">
    <subcellularLocation>
        <location evidence="9">Cytoplasm</location>
    </subcellularLocation>
</comment>
<dbReference type="GO" id="GO:0004747">
    <property type="term" value="F:ribokinase activity"/>
    <property type="evidence" value="ECO:0007669"/>
    <property type="project" value="UniProtKB-UniRule"/>
</dbReference>
<dbReference type="RefSeq" id="WP_015710437.1">
    <property type="nucleotide sequence ID" value="NC_015577.1"/>
</dbReference>
<feature type="binding site" evidence="9">
    <location>
        <begin position="251"/>
        <end position="252"/>
    </location>
    <ligand>
        <name>ATP</name>
        <dbReference type="ChEBI" id="CHEBI:30616"/>
    </ligand>
</feature>
<comment type="caution">
    <text evidence="9">Lacks conserved residue(s) required for the propagation of feature annotation.</text>
</comment>
<comment type="similarity">
    <text evidence="9">Belongs to the carbohydrate kinase PfkB family. Ribokinase subfamily.</text>
</comment>
<dbReference type="AlphaFoldDB" id="F5YDX5"/>
<keyword evidence="12" id="KW-1185">Reference proteome</keyword>
<gene>
    <name evidence="9" type="primary">rbsK</name>
    <name evidence="11" type="ordered locus">TREAZ_1582</name>
</gene>
<feature type="binding site" evidence="9">
    <location>
        <position position="136"/>
    </location>
    <ligand>
        <name>substrate</name>
    </ligand>
</feature>
<dbReference type="eggNOG" id="COG0524">
    <property type="taxonomic scope" value="Bacteria"/>
</dbReference>
<dbReference type="STRING" id="545695.TREAZ_1582"/>
<name>F5YDX5_LEAAZ</name>
<comment type="cofactor">
    <cofactor evidence="9">
        <name>Mg(2+)</name>
        <dbReference type="ChEBI" id="CHEBI:18420"/>
    </cofactor>
    <text evidence="9">Requires a divalent cation, most likely magnesium in vivo, as an electrophilic catalyst to aid phosphoryl group transfer. It is the chelate of the metal and the nucleotide that is the actual substrate.</text>
</comment>
<protein>
    <recommendedName>
        <fullName evidence="9">Ribokinase</fullName>
        <shortName evidence="9">RK</shortName>
        <ecNumber evidence="9">2.7.1.15</ecNumber>
    </recommendedName>
</protein>
<evidence type="ECO:0000256" key="8">
    <source>
        <dbReference type="ARBA" id="ARBA00023277"/>
    </source>
</evidence>
<feature type="binding site" evidence="9">
    <location>
        <position position="252"/>
    </location>
    <ligand>
        <name>substrate</name>
    </ligand>
</feature>
<evidence type="ECO:0000256" key="7">
    <source>
        <dbReference type="ARBA" id="ARBA00022958"/>
    </source>
</evidence>
<feature type="binding site" evidence="9">
    <location>
        <position position="246"/>
    </location>
    <ligand>
        <name>K(+)</name>
        <dbReference type="ChEBI" id="CHEBI:29103"/>
    </ligand>
</feature>
<reference evidence="12" key="1">
    <citation type="submission" date="2009-12" db="EMBL/GenBank/DDBJ databases">
        <title>Complete sequence of Treponema azotonutricium strain ZAS-9.</title>
        <authorList>
            <person name="Tetu S.G."/>
            <person name="Matson E."/>
            <person name="Ren Q."/>
            <person name="Seshadri R."/>
            <person name="Elbourne L."/>
            <person name="Hassan K.A."/>
            <person name="Durkin A."/>
            <person name="Radune D."/>
            <person name="Mohamoud Y."/>
            <person name="Shay R."/>
            <person name="Jin S."/>
            <person name="Zhang X."/>
            <person name="Lucey K."/>
            <person name="Ballor N.R."/>
            <person name="Ottesen E."/>
            <person name="Rosenthal R."/>
            <person name="Allen A."/>
            <person name="Leadbetter J.R."/>
            <person name="Paulsen I.T."/>
        </authorList>
    </citation>
    <scope>NUCLEOTIDE SEQUENCE [LARGE SCALE GENOMIC DNA]</scope>
    <source>
        <strain evidence="12">ATCC BAA-888 / DSM 13862 / ZAS-9</strain>
    </source>
</reference>
<keyword evidence="6 9" id="KW-0460">Magnesium</keyword>
<dbReference type="Gene3D" id="3.40.1190.20">
    <property type="match status" value="1"/>
</dbReference>
<dbReference type="Pfam" id="PF00294">
    <property type="entry name" value="PfkB"/>
    <property type="match status" value="1"/>
</dbReference>
<dbReference type="KEGG" id="taz:TREAZ_1582"/>
<dbReference type="HAMAP" id="MF_01987">
    <property type="entry name" value="Ribokinase"/>
    <property type="match status" value="1"/>
</dbReference>
<feature type="binding site" evidence="9">
    <location>
        <position position="282"/>
    </location>
    <ligand>
        <name>K(+)</name>
        <dbReference type="ChEBI" id="CHEBI:29103"/>
    </ligand>
</feature>
<feature type="binding site" evidence="9">
    <location>
        <begin position="220"/>
        <end position="225"/>
    </location>
    <ligand>
        <name>ATP</name>
        <dbReference type="ChEBI" id="CHEBI:30616"/>
    </ligand>
</feature>
<feature type="domain" description="Carbohydrate kinase PfkB" evidence="10">
    <location>
        <begin position="2"/>
        <end position="293"/>
    </location>
</feature>
<dbReference type="PRINTS" id="PR00990">
    <property type="entry name" value="RIBOKINASE"/>
</dbReference>
<evidence type="ECO:0000256" key="2">
    <source>
        <dbReference type="ARBA" id="ARBA00022723"/>
    </source>
</evidence>
<dbReference type="HOGENOM" id="CLU_027634_2_1_12"/>
<dbReference type="UniPathway" id="UPA00916">
    <property type="reaction ID" value="UER00889"/>
</dbReference>
<feature type="binding site" evidence="9">
    <location>
        <begin position="10"/>
        <end position="12"/>
    </location>
    <ligand>
        <name>substrate</name>
    </ligand>
</feature>
<comment type="subunit">
    <text evidence="9">Homodimer.</text>
</comment>
<evidence type="ECO:0000256" key="9">
    <source>
        <dbReference type="HAMAP-Rule" id="MF_01987"/>
    </source>
</evidence>
<dbReference type="InterPro" id="IPR011877">
    <property type="entry name" value="Ribokinase"/>
</dbReference>
<keyword evidence="8 9" id="KW-0119">Carbohydrate metabolism</keyword>
<sequence length="299" mass="31343">MKILVYGAINIDLIFSVDHIAMPGETVSAGDFKRGPGGKGSNQAAALAKAGVPVYLAGKIGHDGEFLLELLRSYKVDTSLVTIYEGATGNALIQVDKNGQNAIVPYAGGNGAITVEEVNKVLGNFGKDDIVILQNEIVHAAEIIAEAKKRGLKVCFNPSPYDEKISSVPLDLVDTFFVNELEGAALAAEGGTGGADKNAPFPVILEKLVTKFPHAEIILTAGKEGAFYGFKNERAKGDIVDIPVVDTTGAGDTFSGYFIAARARGIDVNEALRLACKASSIAVSRPGAMEAVPFASEVF</sequence>
<dbReference type="InterPro" id="IPR011611">
    <property type="entry name" value="PfkB_dom"/>
</dbReference>
<feature type="binding site" evidence="9">
    <location>
        <position position="287"/>
    </location>
    <ligand>
        <name>K(+)</name>
        <dbReference type="ChEBI" id="CHEBI:29103"/>
    </ligand>
</feature>
<dbReference type="EMBL" id="CP001841">
    <property type="protein sequence ID" value="AEF80495.1"/>
    <property type="molecule type" value="Genomic_DNA"/>
</dbReference>
<organism evidence="11 12">
    <name type="scientific">Leadbettera azotonutricia (strain ATCC BAA-888 / DSM 13862 / ZAS-9)</name>
    <name type="common">Treponema azotonutricium</name>
    <dbReference type="NCBI Taxonomy" id="545695"/>
    <lineage>
        <taxon>Bacteria</taxon>
        <taxon>Pseudomonadati</taxon>
        <taxon>Spirochaetota</taxon>
        <taxon>Spirochaetia</taxon>
        <taxon>Spirochaetales</taxon>
        <taxon>Breznakiellaceae</taxon>
        <taxon>Leadbettera</taxon>
    </lineage>
</organism>
<comment type="activity regulation">
    <text evidence="9">Activated by a monovalent cation that binds near, but not in, the active site. The most likely occupant of the site in vivo is potassium. Ion binding induces a conformational change that may alter substrate affinity.</text>
</comment>
<feature type="active site" description="Proton acceptor" evidence="9">
    <location>
        <position position="252"/>
    </location>
</feature>
<keyword evidence="1 9" id="KW-0808">Transferase</keyword>
<dbReference type="InParanoid" id="F5YDX5"/>
<comment type="catalytic activity">
    <reaction evidence="9">
        <text>D-ribose + ATP = D-ribose 5-phosphate + ADP + H(+)</text>
        <dbReference type="Rhea" id="RHEA:13697"/>
        <dbReference type="ChEBI" id="CHEBI:15378"/>
        <dbReference type="ChEBI" id="CHEBI:30616"/>
        <dbReference type="ChEBI" id="CHEBI:47013"/>
        <dbReference type="ChEBI" id="CHEBI:78346"/>
        <dbReference type="ChEBI" id="CHEBI:456216"/>
        <dbReference type="EC" id="2.7.1.15"/>
    </reaction>
</comment>
<evidence type="ECO:0000313" key="12">
    <source>
        <dbReference type="Proteomes" id="UP000009222"/>
    </source>
</evidence>
<keyword evidence="4 9" id="KW-0418">Kinase</keyword>
<proteinExistence type="inferred from homology"/>
<keyword evidence="9" id="KW-0963">Cytoplasm</keyword>
<dbReference type="EC" id="2.7.1.15" evidence="9"/>
<feature type="binding site" evidence="9">
    <location>
        <position position="285"/>
    </location>
    <ligand>
        <name>K(+)</name>
        <dbReference type="ChEBI" id="CHEBI:29103"/>
    </ligand>
</feature>
<keyword evidence="2 9" id="KW-0479">Metal-binding</keyword>
<feature type="binding site" evidence="9">
    <location>
        <begin position="38"/>
        <end position="42"/>
    </location>
    <ligand>
        <name>substrate</name>
    </ligand>
</feature>
<feature type="binding site" evidence="9">
    <location>
        <position position="248"/>
    </location>
    <ligand>
        <name>K(+)</name>
        <dbReference type="ChEBI" id="CHEBI:29103"/>
    </ligand>
</feature>
<reference evidence="11 12" key="2">
    <citation type="journal article" date="2011" name="ISME J.">
        <title>RNA-seq reveals cooperative metabolic interactions between two termite-gut spirochete species in co-culture.</title>
        <authorList>
            <person name="Rosenthal A.Z."/>
            <person name="Matson E.G."/>
            <person name="Eldar A."/>
            <person name="Leadbetter J.R."/>
        </authorList>
    </citation>
    <scope>NUCLEOTIDE SEQUENCE [LARGE SCALE GENOMIC DNA]</scope>
    <source>
        <strain evidence="12">ATCC BAA-888 / DSM 13862 / ZAS-9</strain>
    </source>
</reference>
<keyword evidence="7 9" id="KW-0630">Potassium</keyword>
<dbReference type="InterPro" id="IPR029056">
    <property type="entry name" value="Ribokinase-like"/>
</dbReference>
<dbReference type="InterPro" id="IPR002139">
    <property type="entry name" value="Ribo/fructo_kinase"/>
</dbReference>
<dbReference type="FunCoup" id="F5YDX5">
    <property type="interactions" value="338"/>
</dbReference>
<comment type="function">
    <text evidence="9">Catalyzes the phosphorylation of ribose at O-5 in a reaction requiring ATP and magnesium. The resulting D-ribose-5-phosphate can then be used either for sythesis of nucleotides, histidine, and tryptophan, or as a component of the pentose phosphate pathway.</text>
</comment>
<dbReference type="CDD" id="cd01174">
    <property type="entry name" value="ribokinase"/>
    <property type="match status" value="1"/>
</dbReference>
<evidence type="ECO:0000256" key="3">
    <source>
        <dbReference type="ARBA" id="ARBA00022741"/>
    </source>
</evidence>
<dbReference type="GO" id="GO:0005737">
    <property type="term" value="C:cytoplasm"/>
    <property type="evidence" value="ECO:0007669"/>
    <property type="project" value="UniProtKB-SubCell"/>
</dbReference>
<dbReference type="PANTHER" id="PTHR10584">
    <property type="entry name" value="SUGAR KINASE"/>
    <property type="match status" value="1"/>
</dbReference>
<evidence type="ECO:0000256" key="5">
    <source>
        <dbReference type="ARBA" id="ARBA00022840"/>
    </source>
</evidence>
<evidence type="ECO:0000256" key="6">
    <source>
        <dbReference type="ARBA" id="ARBA00022842"/>
    </source>
</evidence>
<dbReference type="SUPFAM" id="SSF53613">
    <property type="entry name" value="Ribokinase-like"/>
    <property type="match status" value="1"/>
</dbReference>
<accession>F5YDX5</accession>
<dbReference type="GO" id="GO:0046872">
    <property type="term" value="F:metal ion binding"/>
    <property type="evidence" value="ECO:0007669"/>
    <property type="project" value="UniProtKB-KW"/>
</dbReference>
<evidence type="ECO:0000313" key="11">
    <source>
        <dbReference type="EMBL" id="AEF80495.1"/>
    </source>
</evidence>
<comment type="pathway">
    <text evidence="9">Carbohydrate metabolism; D-ribose degradation; D-ribose 5-phosphate from beta-D-ribopyranose: step 2/2.</text>
</comment>
<evidence type="ECO:0000256" key="4">
    <source>
        <dbReference type="ARBA" id="ARBA00022777"/>
    </source>
</evidence>